<keyword evidence="3" id="KW-0804">Transcription</keyword>
<evidence type="ECO:0000313" key="8">
    <source>
        <dbReference type="EMBL" id="CAG8580690.1"/>
    </source>
</evidence>
<evidence type="ECO:0000313" key="9">
    <source>
        <dbReference type="Proteomes" id="UP000789572"/>
    </source>
</evidence>
<proteinExistence type="inferred from homology"/>
<evidence type="ECO:0000256" key="2">
    <source>
        <dbReference type="ARBA" id="ARBA00009953"/>
    </source>
</evidence>
<comment type="subcellular location">
    <subcellularLocation>
        <location evidence="1">Nucleus</location>
    </subcellularLocation>
</comment>
<feature type="domain" description="RPAP1/MINIYO-like TPR repeats" evidence="7">
    <location>
        <begin position="936"/>
        <end position="1156"/>
    </location>
</feature>
<name>A0A9N9G6F5_9GLOM</name>
<comment type="similarity">
    <text evidence="2">Belongs to the RPAP1 family.</text>
</comment>
<dbReference type="Pfam" id="PF08620">
    <property type="entry name" value="RPAP1_C"/>
    <property type="match status" value="1"/>
</dbReference>
<organism evidence="8 9">
    <name type="scientific">Paraglomus occultum</name>
    <dbReference type="NCBI Taxonomy" id="144539"/>
    <lineage>
        <taxon>Eukaryota</taxon>
        <taxon>Fungi</taxon>
        <taxon>Fungi incertae sedis</taxon>
        <taxon>Mucoromycota</taxon>
        <taxon>Glomeromycotina</taxon>
        <taxon>Glomeromycetes</taxon>
        <taxon>Paraglomerales</taxon>
        <taxon>Paraglomeraceae</taxon>
        <taxon>Paraglomus</taxon>
    </lineage>
</organism>
<dbReference type="InterPro" id="IPR057989">
    <property type="entry name" value="TPR_RPAP1/MINIYO-like"/>
</dbReference>
<accession>A0A9N9G6F5</accession>
<gene>
    <name evidence="8" type="ORF">POCULU_LOCUS6473</name>
</gene>
<protein>
    <submittedName>
        <fullName evidence="8">6601_t:CDS:1</fullName>
    </submittedName>
</protein>
<evidence type="ECO:0000259" key="7">
    <source>
        <dbReference type="Pfam" id="PF25766"/>
    </source>
</evidence>
<dbReference type="InterPro" id="IPR013930">
    <property type="entry name" value="RPAP1_N"/>
</dbReference>
<dbReference type="InterPro" id="IPR039913">
    <property type="entry name" value="RPAP1/Rba50"/>
</dbReference>
<evidence type="ECO:0000259" key="5">
    <source>
        <dbReference type="Pfam" id="PF08620"/>
    </source>
</evidence>
<dbReference type="PANTHER" id="PTHR21483">
    <property type="entry name" value="RNA POLYMERASE II-ASSOCIATED PROTEIN 1"/>
    <property type="match status" value="1"/>
</dbReference>
<dbReference type="PANTHER" id="PTHR21483:SF18">
    <property type="entry name" value="RNA POLYMERASE II-ASSOCIATED PROTEIN 1"/>
    <property type="match status" value="1"/>
</dbReference>
<dbReference type="Pfam" id="PF25766">
    <property type="entry name" value="TPR_RPAP1"/>
    <property type="match status" value="1"/>
</dbReference>
<dbReference type="Proteomes" id="UP000789572">
    <property type="component" value="Unassembled WGS sequence"/>
</dbReference>
<dbReference type="InterPro" id="IPR013929">
    <property type="entry name" value="RPAP1_C"/>
</dbReference>
<keyword evidence="9" id="KW-1185">Reference proteome</keyword>
<feature type="domain" description="RPAP1 C-terminal" evidence="5">
    <location>
        <begin position="226"/>
        <end position="290"/>
    </location>
</feature>
<dbReference type="OrthoDB" id="348201at2759"/>
<evidence type="ECO:0000256" key="3">
    <source>
        <dbReference type="ARBA" id="ARBA00023163"/>
    </source>
</evidence>
<comment type="caution">
    <text evidence="8">The sequence shown here is derived from an EMBL/GenBank/DDBJ whole genome shotgun (WGS) entry which is preliminary data.</text>
</comment>
<dbReference type="AlphaFoldDB" id="A0A9N9G6F5"/>
<sequence>MIRPNDALTVETDEELLKLQEEFFRNKESPAARVIKQSKPPVVQQGIIDNNEGNKDPEDVQSSHLTTNIIGTVIERTATGVVLPPSSSTNSFKTGFPEPTHRSRFRKKLKSNEVNLENQVAGESHDHTLQPSYEGQQFSQSVYEEIHQENLQRLENMSLDEILEAQAMLRRTLSPEVLKRLSSKRSKTTRHSDDVTMEIGAKSPSRYDEKVRPHVATATDPPAASFRFDFRGNLVERNAEVPVFVGLHHHGDDPDQPGYTIAEMLHLMRSLVPSQRVIPLNVVSRILRKVRNNHYGDNVSRDISSWMIKMKAFLYLRTALDDTFETVLVAAIDALAAWVIGDDEEFTEEEHIWDHSSSLHRGYESICLQPRKESHITKQFAMGVQLRFQYLLKAENLPLIAEKQMLQILLRFARHSVDAAEAIADCHGLLEILYRKYISISWPLTNYEEMHMTGYMTILTIRLWRTLCTASIRISRKLIENNHVETLLRYLVMDPSSLSTDFERLIGYEIVKEVFMTYRCLAAHGLYRSILSEAYIILRGWIMSAVYSLKMFWELETSDDDCIMQRKLDIAIAFFSLMETLMQRSDYDKEKSQVGARPSEFVHDAIELLQRWTASSPDMNTSVMDDVNISYVEKSFVLISRTTGYLAAWSQYLSNYNVTDMSEIKRMWEYLALGEEKSTNLQELIVMRLRNLLSSSLLLNIESWELPNLPGVYNPNRLKSVQYILSISTACDALFTRLSLTRCILQLFPEDAQIYSSALNPLMKNEILDLLQRSLTFTPSGRWYDFFGRWKTYLRHEWICCLKLIVDNNLVHLDDIRGKYLQMIALNAFALVPHILPGDEQLALTTVEQMFDALAKSTQLLNLNFQECQKLWPFYRNRIVNAKQSQDNGNDFSLQHFLISLDTKHNGLPLSKGWIFIPIDEFYSKADIVVDDDVKRDTIRHCLTLAWQILGLYDLHQDIVDMPINPAIMVISLMKIFLIEGEVYRDSSIEQWIEKILNCYTLKDNETVDYSSSTSPPTAFLETAAESVLRVPFYQLFTDFTAAYAAESLGHTQFARLLLTPLSGSYPVEYKMLVWSELYDVLGTISVTYEEVICIGESSIQGFHAYFWPIETNRAVLENFVRSLVNYKISKALTPFLYWMVIHHLSGFIFWRKRTNQNDENVRIVIARALYTRATQGIIDDWIGYTEKNFQNDRIFVSMPECFDEVESSQRESRINWLKSICE</sequence>
<dbReference type="Pfam" id="PF08621">
    <property type="entry name" value="RPAP1_N"/>
    <property type="match status" value="1"/>
</dbReference>
<keyword evidence="4" id="KW-0539">Nucleus</keyword>
<evidence type="ECO:0000256" key="1">
    <source>
        <dbReference type="ARBA" id="ARBA00004123"/>
    </source>
</evidence>
<evidence type="ECO:0000259" key="6">
    <source>
        <dbReference type="Pfam" id="PF08621"/>
    </source>
</evidence>
<dbReference type="EMBL" id="CAJVPJ010001200">
    <property type="protein sequence ID" value="CAG8580690.1"/>
    <property type="molecule type" value="Genomic_DNA"/>
</dbReference>
<reference evidence="8" key="1">
    <citation type="submission" date="2021-06" db="EMBL/GenBank/DDBJ databases">
        <authorList>
            <person name="Kallberg Y."/>
            <person name="Tangrot J."/>
            <person name="Rosling A."/>
        </authorList>
    </citation>
    <scope>NUCLEOTIDE SEQUENCE</scope>
    <source>
        <strain evidence="8">IA702</strain>
    </source>
</reference>
<dbReference type="GO" id="GO:0006366">
    <property type="term" value="P:transcription by RNA polymerase II"/>
    <property type="evidence" value="ECO:0007669"/>
    <property type="project" value="InterPro"/>
</dbReference>
<feature type="domain" description="RPAP1 N-terminal" evidence="6">
    <location>
        <begin position="144"/>
        <end position="187"/>
    </location>
</feature>
<evidence type="ECO:0000256" key="4">
    <source>
        <dbReference type="ARBA" id="ARBA00023242"/>
    </source>
</evidence>